<evidence type="ECO:0000313" key="1">
    <source>
        <dbReference type="EMBL" id="KAI5672058.1"/>
    </source>
</evidence>
<evidence type="ECO:0000313" key="2">
    <source>
        <dbReference type="Proteomes" id="UP001060085"/>
    </source>
</evidence>
<gene>
    <name evidence="1" type="ORF">M9H77_12422</name>
</gene>
<reference evidence="2" key="1">
    <citation type="journal article" date="2023" name="Nat. Plants">
        <title>Single-cell RNA sequencing provides a high-resolution roadmap for understanding the multicellular compartmentation of specialized metabolism.</title>
        <authorList>
            <person name="Sun S."/>
            <person name="Shen X."/>
            <person name="Li Y."/>
            <person name="Li Y."/>
            <person name="Wang S."/>
            <person name="Li R."/>
            <person name="Zhang H."/>
            <person name="Shen G."/>
            <person name="Guo B."/>
            <person name="Wei J."/>
            <person name="Xu J."/>
            <person name="St-Pierre B."/>
            <person name="Chen S."/>
            <person name="Sun C."/>
        </authorList>
    </citation>
    <scope>NUCLEOTIDE SEQUENCE [LARGE SCALE GENOMIC DNA]</scope>
</reference>
<accession>A0ACC0BHI7</accession>
<keyword evidence="2" id="KW-1185">Reference proteome</keyword>
<sequence>MPLYKRKPFPLAEKPKDLKPQEQVYQVRFTKEIFRDYSDYLDRINLYRLRVWTCKASGKSSLTYEEALLSEEKSAQKIKQFPKEFIAPVLREIQFSMLTLRDLANAIVEKLQERLSEGSELYGRKNNRVYPCKIMKVVEDDDETKYEVVWLDKDKKATGNSLVNGDELIKKLPFTRELLKSFIKECTYRNAPWVLHDKLAKKHGISTDPPEDLKGRISICNGLVICSRKRKKSENEEDAETRERSEVLVGQSAEKNRKAQKLIKYPIDDLLLDEDEDQHFTPRPLTCRDFNVPMDCVGDLLMVWDFCTSFGRLLNLSPFSLEDFESALCHKESNVVLVMESHSALLLLLLKHNGEFSAFIQSKKRKPKITLVTWADYLCDFLEVVGITELSSHISTIKRGHYGLLDIHVKLGIFRELIAQSLDTEMFREKLDESIEERQALAATKRGEAIEEGRKRREEKERLKTESNSKETKSGTAEIVGKDSAVVQNHNPDRHNGNIPKKVTEETSLLPQNQSSDNSEAEQSNGTLKKNVKKRGEDSEGNPEIICYTRRKNQKLMTDEKKGTDEKKSKEQQGTDEKKSKEQRKEYLEREIEKRFIRTSSLGKDRNYNRYWFFRRDGRIFIENSDSTQWGYYSSKEQVDAFMGSLNTKGERERALKKQFEKFYDKICAELQKRSKEQAERVEMDEAVVRRSTRVRASPRDNLAFLKYENKWKED</sequence>
<comment type="caution">
    <text evidence="1">The sequence shown here is derived from an EMBL/GenBank/DDBJ whole genome shotgun (WGS) entry which is preliminary data.</text>
</comment>
<dbReference type="EMBL" id="CM044703">
    <property type="protein sequence ID" value="KAI5672058.1"/>
    <property type="molecule type" value="Genomic_DNA"/>
</dbReference>
<dbReference type="Proteomes" id="UP001060085">
    <property type="component" value="Linkage Group LG03"/>
</dbReference>
<protein>
    <submittedName>
        <fullName evidence="1">Uncharacterized protein</fullName>
    </submittedName>
</protein>
<proteinExistence type="predicted"/>
<name>A0ACC0BHI7_CATRO</name>
<organism evidence="1 2">
    <name type="scientific">Catharanthus roseus</name>
    <name type="common">Madagascar periwinkle</name>
    <name type="synonym">Vinca rosea</name>
    <dbReference type="NCBI Taxonomy" id="4058"/>
    <lineage>
        <taxon>Eukaryota</taxon>
        <taxon>Viridiplantae</taxon>
        <taxon>Streptophyta</taxon>
        <taxon>Embryophyta</taxon>
        <taxon>Tracheophyta</taxon>
        <taxon>Spermatophyta</taxon>
        <taxon>Magnoliopsida</taxon>
        <taxon>eudicotyledons</taxon>
        <taxon>Gunneridae</taxon>
        <taxon>Pentapetalae</taxon>
        <taxon>asterids</taxon>
        <taxon>lamiids</taxon>
        <taxon>Gentianales</taxon>
        <taxon>Apocynaceae</taxon>
        <taxon>Rauvolfioideae</taxon>
        <taxon>Vinceae</taxon>
        <taxon>Catharanthinae</taxon>
        <taxon>Catharanthus</taxon>
    </lineage>
</organism>